<comment type="caution">
    <text evidence="1">The sequence shown here is derived from an EMBL/GenBank/DDBJ whole genome shotgun (WGS) entry which is preliminary data.</text>
</comment>
<name>A0ACC1SPN6_9HYPO</name>
<protein>
    <submittedName>
        <fullName evidence="1">Uncharacterized protein</fullName>
    </submittedName>
</protein>
<organism evidence="1 2">
    <name type="scientific">Fusarium decemcellulare</name>
    <dbReference type="NCBI Taxonomy" id="57161"/>
    <lineage>
        <taxon>Eukaryota</taxon>
        <taxon>Fungi</taxon>
        <taxon>Dikarya</taxon>
        <taxon>Ascomycota</taxon>
        <taxon>Pezizomycotina</taxon>
        <taxon>Sordariomycetes</taxon>
        <taxon>Hypocreomycetidae</taxon>
        <taxon>Hypocreales</taxon>
        <taxon>Nectriaceae</taxon>
        <taxon>Fusarium</taxon>
        <taxon>Fusarium decemcellulare species complex</taxon>
    </lineage>
</organism>
<dbReference type="EMBL" id="JANRMS010000224">
    <property type="protein sequence ID" value="KAJ3543855.1"/>
    <property type="molecule type" value="Genomic_DNA"/>
</dbReference>
<evidence type="ECO:0000313" key="2">
    <source>
        <dbReference type="Proteomes" id="UP001148629"/>
    </source>
</evidence>
<reference evidence="1" key="1">
    <citation type="submission" date="2022-08" db="EMBL/GenBank/DDBJ databases">
        <title>Genome Sequence of Fusarium decemcellulare.</title>
        <authorList>
            <person name="Buettner E."/>
        </authorList>
    </citation>
    <scope>NUCLEOTIDE SEQUENCE</scope>
    <source>
        <strain evidence="1">Babe19</strain>
    </source>
</reference>
<evidence type="ECO:0000313" key="1">
    <source>
        <dbReference type="EMBL" id="KAJ3543855.1"/>
    </source>
</evidence>
<keyword evidence="2" id="KW-1185">Reference proteome</keyword>
<gene>
    <name evidence="1" type="ORF">NM208_g3357</name>
</gene>
<accession>A0ACC1SPN6</accession>
<dbReference type="Proteomes" id="UP001148629">
    <property type="component" value="Unassembled WGS sequence"/>
</dbReference>
<proteinExistence type="predicted"/>
<sequence>MAEAVALAASIAGLVQLTGSVFKVVTKFCKESKDAPSKAQELATQSRELAGLLENLRLLASSLETKNPNCSLKAEHLDTCKQTLDIIRNKLEKAQSDFESSKPTKTFSRRLKWPFSLSDTKDLVVDLANHKATLHLALSADSMDVLLKSLAKQDELHTMIERKLSLDTRVQLNTRRKEVIDFFLRVNPQDYLEISRDLRYKTTGTWLTEGDATFQKWKDGSNSKVWLSGIPGSGKTVLCGLVIETVLQDCDESTAVCYAFCDYKNPDTYLPENIVAALAVQLGQQSEDAFDLLEEFYDDLHPEEKLPTQPRLDDLLRLVQCMADIYDKVYVVVDGLDECGDHVLRMTQSLKSLADRSGAISAALFSRIEEDIRDELEEGFEHIEVEAHTKDLEDYAIAEMNKRKVLKKLQATNPDLHQEILSTMVQGARGMFRWVACQIDHICDQPNNKARRKALHELPPTLFGTYDRVLDKLRKCPTQTQTCIRKALHWIALGEPRIKIPALCEAVSIQEGADTIDEDELVDETEIFRRCSCLIRKSWDGEYFEFAHFTVLEYLQSTSSQSRVGEFRYSEQDAFGLLVETAIKYLLFPCFDRKPTLIPETERAYCMDRNRKHPFYCPAAMVFPLATVSSKSRDLSRSLVFAREPVFSLLKQLFNLDKSRSLLTWIQQMVFSNDDENSAIPDLDTTPLHVAARFGQPELCESIIKQGANVNASFTLGTPLDMVISAVKEMHQTTVSPQLKSHASAGAERWARTLRILLDHGADVSLRLNGRSSLSVAFAVLNGFQLLPFIGASTPVPNDAVEAFYHRSLDHEGDQQLLETILEIADRDDGDSPSQWQPMAALALVRRQARAPADLEQATNVVSDRYSNAEYPNALWFATRNGLVAELSALIMDPRFAADGCRLLRVATESTSPNRGQVASILFNAGLDLHASNTDTQTCLHLGCQLGNVEVAKVLLDQGADISSKNDKGQTVWHMAASGGHTRTLELLYERDQDVFRNLLSLCADGRTPLSSAISSGHVEASLLILAWCPADAKFFESKTSLLYDAAATGSQELFSALLAKGVVLRADALASTPMHYLGASCTATFVGYLATMYDPLCPDALSRYPFQRFLQRWICHNEQVYVDEISPLSGELLHLLLPKNLEFIVETPYTKMVHAWEVVCEVIGPQMICCETRDESDDDRGGCKEYLSRDLHTIINHGIIASYENRVKRPGVEPLIKALLKGDLDHFCSPSIASAVAIVMEASIHESSFNLTEGVYEFLNMAIRRDGSTLASKLIHYGADVDQPRAENAEGGPARSSFETACSQAHPNTFKVFLAATDSSRLNDLGSTGDTPIDLVVKGSRSSADKRTIIRALCEKGASPKTTNPKDPAILSAAKNREWDVVECLANLGGNVFLRSEYGWGLAHFATSQDKLNMFKWVVALASDPSQWRTTVGVTFNADKHAPMQQGLIDEDASLLHLAANNPQMLQYLLRQGIFHEVNVLTESRKTPLHYAAFGGRPLCCQILLDHAASVDVRDSNDKLPIEYALDGSNEDIINMLIKAGSPLPGAMTDGVRDVIWRLSDDEKLDVVRRHYFEKAILAGDLNRCKNSMAQKCSLDRPMPSCKRCTPLFTAVRAQKEDIVMWLLEQGATTRSVLCYHNSYPNIVQHASIHLVSRIGMHQVLRAALRHGESFDLCRTPIYLAVLTNRMQVLEAILSHITHKVVESRKILKSHVRGAGDKNSEDQLVSTLVNTPDTSNNGHWNTPLHFAASVGNVYALDLLLRHGADVFAIDKYQNTALTVAARGGHLRVVKALIAHGAPIECRNADGYTAMAFAVARGHLHVVKLLDSASRFALAYTTVSGKNLASLAAIHGSPVAIFRYLVSRGVNPQHCDRDGYCALNLARSNGELINYLVQSRLAEPPRVPGLHEKKSPFARPAAESQIGLIKRLYLTLPLMQARALIDRDGWMRGSALCEAAASNSVEAAEVLLAFQADIEQDGSYFGTPLMCAIACGKLAMTKLLVRRGAKLEYMDKNETYRSGRLMSLPHPEITRWLLVGRFQDQKGLVNKAFNGEATFRPWSGKRAVGLVLNPCDQRRREESTFGFCVRLEKIRKQIMGKKVIGKLVQL</sequence>